<sequence>MCIPCGDFNLAAGSAFVKSPEPWLNHKKIAVITGGRVNLGFHLALNFLSRGFRVIVTTRYPQDALERYHRHFLLKANKNRDSFDTLRNLRMFGAEFRISVDVFGAIRKIKELISPDGEFFDGYPSSIYFLINNAAQTLTDSISKERLGIEREAALAQQQEDHFKILAAQHNYTPRVRGGAVEAVDGSPPLMCLTGERQKRNLSAIQTDSGPSSWAQRLSDIPYEDFISAHSVNTFTPLILIRELAPIMSTGEDGLQGHIVNVSSREGIFEARRGNTAKQTCPRRAST</sequence>
<dbReference type="PANTHER" id="PTHR43544:SF2">
    <property type="entry name" value="OXIDOREDUCTASE"/>
    <property type="match status" value="1"/>
</dbReference>
<organism evidence="2 3">
    <name type="scientific">[Torrubiella] hemipterigena</name>
    <dbReference type="NCBI Taxonomy" id="1531966"/>
    <lineage>
        <taxon>Eukaryota</taxon>
        <taxon>Fungi</taxon>
        <taxon>Dikarya</taxon>
        <taxon>Ascomycota</taxon>
        <taxon>Pezizomycotina</taxon>
        <taxon>Sordariomycetes</taxon>
        <taxon>Hypocreomycetidae</taxon>
        <taxon>Hypocreales</taxon>
        <taxon>Clavicipitaceae</taxon>
        <taxon>Clavicipitaceae incertae sedis</taxon>
        <taxon>'Torrubiella' clade</taxon>
    </lineage>
</organism>
<evidence type="ECO:0008006" key="4">
    <source>
        <dbReference type="Google" id="ProtNLM"/>
    </source>
</evidence>
<dbReference type="GO" id="GO:0005737">
    <property type="term" value="C:cytoplasm"/>
    <property type="evidence" value="ECO:0007669"/>
    <property type="project" value="TreeGrafter"/>
</dbReference>
<dbReference type="Proteomes" id="UP000039046">
    <property type="component" value="Unassembled WGS sequence"/>
</dbReference>
<dbReference type="HOGENOM" id="CLU_970394_0_0_1"/>
<dbReference type="AlphaFoldDB" id="A0A0A1TQW5"/>
<dbReference type="EMBL" id="CDHN01000005">
    <property type="protein sequence ID" value="CEJ93527.1"/>
    <property type="molecule type" value="Genomic_DNA"/>
</dbReference>
<dbReference type="InterPro" id="IPR051468">
    <property type="entry name" value="Fungal_SecMetab_SDRs"/>
</dbReference>
<accession>A0A0A1TQW5</accession>
<dbReference type="SUPFAM" id="SSF51735">
    <property type="entry name" value="NAD(P)-binding Rossmann-fold domains"/>
    <property type="match status" value="1"/>
</dbReference>
<comment type="similarity">
    <text evidence="1">Belongs to the short-chain dehydrogenases/reductases (SDR) family.</text>
</comment>
<dbReference type="InterPro" id="IPR036291">
    <property type="entry name" value="NAD(P)-bd_dom_sf"/>
</dbReference>
<dbReference type="PANTHER" id="PTHR43544">
    <property type="entry name" value="SHORT-CHAIN DEHYDROGENASE/REDUCTASE"/>
    <property type="match status" value="1"/>
</dbReference>
<proteinExistence type="inferred from homology"/>
<evidence type="ECO:0000313" key="2">
    <source>
        <dbReference type="EMBL" id="CEJ93527.1"/>
    </source>
</evidence>
<reference evidence="2 3" key="1">
    <citation type="journal article" date="2015" name="Genome Announc.">
        <title>Draft Genome Sequence and Gene Annotation of the Entomopathogenic Fungus Verticillium hemipterigenum.</title>
        <authorList>
            <person name="Horn F."/>
            <person name="Habel A."/>
            <person name="Scharf D.H."/>
            <person name="Dworschak J."/>
            <person name="Brakhage A.A."/>
            <person name="Guthke R."/>
            <person name="Hertweck C."/>
            <person name="Linde J."/>
        </authorList>
    </citation>
    <scope>NUCLEOTIDE SEQUENCE [LARGE SCALE GENOMIC DNA]</scope>
</reference>
<dbReference type="Gene3D" id="3.40.50.720">
    <property type="entry name" value="NAD(P)-binding Rossmann-like Domain"/>
    <property type="match status" value="2"/>
</dbReference>
<dbReference type="STRING" id="1531966.A0A0A1TQW5"/>
<protein>
    <recommendedName>
        <fullName evidence="4">Short-chain dehydrogenase</fullName>
    </recommendedName>
</protein>
<evidence type="ECO:0000256" key="1">
    <source>
        <dbReference type="ARBA" id="ARBA00006484"/>
    </source>
</evidence>
<gene>
    <name evidence="2" type="ORF">VHEMI09108</name>
</gene>
<keyword evidence="3" id="KW-1185">Reference proteome</keyword>
<dbReference type="OrthoDB" id="191139at2759"/>
<dbReference type="GO" id="GO:0016491">
    <property type="term" value="F:oxidoreductase activity"/>
    <property type="evidence" value="ECO:0007669"/>
    <property type="project" value="TreeGrafter"/>
</dbReference>
<name>A0A0A1TQW5_9HYPO</name>
<evidence type="ECO:0000313" key="3">
    <source>
        <dbReference type="Proteomes" id="UP000039046"/>
    </source>
</evidence>